<keyword evidence="2" id="KW-0597">Phosphoprotein</keyword>
<dbReference type="InterPro" id="IPR009081">
    <property type="entry name" value="PP-bd_ACP"/>
</dbReference>
<dbReference type="SUPFAM" id="SSF56801">
    <property type="entry name" value="Acetyl-CoA synthetase-like"/>
    <property type="match status" value="2"/>
</dbReference>
<dbReference type="Gene3D" id="3.40.50.12780">
    <property type="entry name" value="N-terminal domain of ligase-like"/>
    <property type="match status" value="1"/>
</dbReference>
<dbReference type="FunFam" id="3.40.50.980:FF:000001">
    <property type="entry name" value="Non-ribosomal peptide synthetase"/>
    <property type="match status" value="1"/>
</dbReference>
<proteinExistence type="predicted"/>
<dbReference type="GO" id="GO:0044550">
    <property type="term" value="P:secondary metabolite biosynthetic process"/>
    <property type="evidence" value="ECO:0007669"/>
    <property type="project" value="TreeGrafter"/>
</dbReference>
<reference evidence="4" key="2">
    <citation type="submission" date="2019-06" db="EMBL/GenBank/DDBJ databases">
        <title>Genomics analysis of Aphanomyces spp. identifies a new class of oomycete effector associated with host adaptation.</title>
        <authorList>
            <person name="Gaulin E."/>
        </authorList>
    </citation>
    <scope>NUCLEOTIDE SEQUENCE</scope>
    <source>
        <strain evidence="4">CBS 578.67</strain>
    </source>
</reference>
<dbReference type="CDD" id="cd19542">
    <property type="entry name" value="CT_NRPS-like"/>
    <property type="match status" value="1"/>
</dbReference>
<dbReference type="PANTHER" id="PTHR45527:SF1">
    <property type="entry name" value="FATTY ACID SYNTHASE"/>
    <property type="match status" value="1"/>
</dbReference>
<dbReference type="NCBIfam" id="TIGR01733">
    <property type="entry name" value="AA-adenyl-dom"/>
    <property type="match status" value="1"/>
</dbReference>
<dbReference type="Pfam" id="PF00668">
    <property type="entry name" value="Condensation"/>
    <property type="match status" value="1"/>
</dbReference>
<evidence type="ECO:0000256" key="2">
    <source>
        <dbReference type="ARBA" id="ARBA00022553"/>
    </source>
</evidence>
<dbReference type="GO" id="GO:0031177">
    <property type="term" value="F:phosphopantetheine binding"/>
    <property type="evidence" value="ECO:0007669"/>
    <property type="project" value="TreeGrafter"/>
</dbReference>
<evidence type="ECO:0000259" key="3">
    <source>
        <dbReference type="PROSITE" id="PS50075"/>
    </source>
</evidence>
<dbReference type="Gene3D" id="2.30.38.10">
    <property type="entry name" value="Luciferase, Domain 3"/>
    <property type="match status" value="1"/>
</dbReference>
<dbReference type="SUPFAM" id="SSF47336">
    <property type="entry name" value="ACP-like"/>
    <property type="match status" value="2"/>
</dbReference>
<dbReference type="InterPro" id="IPR020845">
    <property type="entry name" value="AMP-binding_CS"/>
</dbReference>
<dbReference type="GO" id="GO:0043041">
    <property type="term" value="P:amino acid activation for nonribosomal peptide biosynthetic process"/>
    <property type="evidence" value="ECO:0007669"/>
    <property type="project" value="TreeGrafter"/>
</dbReference>
<dbReference type="AlphaFoldDB" id="A0A485LB13"/>
<dbReference type="InterPro" id="IPR036736">
    <property type="entry name" value="ACP-like_sf"/>
</dbReference>
<dbReference type="PROSITE" id="PS50075">
    <property type="entry name" value="CARRIER"/>
    <property type="match status" value="2"/>
</dbReference>
<dbReference type="InterPro" id="IPR001242">
    <property type="entry name" value="Condensation_dom"/>
</dbReference>
<reference evidence="5 6" key="1">
    <citation type="submission" date="2019-03" db="EMBL/GenBank/DDBJ databases">
        <authorList>
            <person name="Gaulin E."/>
            <person name="Dumas B."/>
        </authorList>
    </citation>
    <scope>NUCLEOTIDE SEQUENCE [LARGE SCALE GENOMIC DNA]</scope>
    <source>
        <strain evidence="5">CBS 568.67</strain>
    </source>
</reference>
<dbReference type="Gene3D" id="3.30.559.30">
    <property type="entry name" value="Nonribosomal peptide synthetase, condensation domain"/>
    <property type="match status" value="1"/>
</dbReference>
<evidence type="ECO:0000313" key="5">
    <source>
        <dbReference type="EMBL" id="VFT95301.1"/>
    </source>
</evidence>
<dbReference type="CDD" id="cd05930">
    <property type="entry name" value="A_NRPS"/>
    <property type="match status" value="1"/>
</dbReference>
<organism evidence="5 6">
    <name type="scientific">Aphanomyces stellatus</name>
    <dbReference type="NCBI Taxonomy" id="120398"/>
    <lineage>
        <taxon>Eukaryota</taxon>
        <taxon>Sar</taxon>
        <taxon>Stramenopiles</taxon>
        <taxon>Oomycota</taxon>
        <taxon>Saprolegniomycetes</taxon>
        <taxon>Saprolegniales</taxon>
        <taxon>Verrucalvaceae</taxon>
        <taxon>Aphanomyces</taxon>
    </lineage>
</organism>
<protein>
    <submittedName>
        <fullName evidence="5">Aste57867_18565 protein</fullName>
    </submittedName>
</protein>
<dbReference type="GO" id="GO:0005737">
    <property type="term" value="C:cytoplasm"/>
    <property type="evidence" value="ECO:0007669"/>
    <property type="project" value="TreeGrafter"/>
</dbReference>
<dbReference type="Gene3D" id="3.30.559.10">
    <property type="entry name" value="Chloramphenicol acetyltransferase-like domain"/>
    <property type="match status" value="1"/>
</dbReference>
<dbReference type="InterPro" id="IPR023213">
    <property type="entry name" value="CAT-like_dom_sf"/>
</dbReference>
<dbReference type="OrthoDB" id="71622at2759"/>
<gene>
    <name evidence="5" type="primary">Aste57867_18565</name>
    <name evidence="4" type="ORF">As57867_018503</name>
    <name evidence="5" type="ORF">ASTE57867_18565</name>
</gene>
<dbReference type="SUPFAM" id="SSF52777">
    <property type="entry name" value="CoA-dependent acyltransferases"/>
    <property type="match status" value="2"/>
</dbReference>
<dbReference type="Pfam" id="PF00550">
    <property type="entry name" value="PP-binding"/>
    <property type="match status" value="2"/>
</dbReference>
<sequence length="1276" mass="140620">MYAPGTRYAFNDLVYHTPGGRWGGIGVSPGYINLSEQTAERFMKDPFVGGDGRMFRTGDLGRLLPNGKYEILGREDSQVKLKGYRIELDEVAEAMMQHPFITSAAAIVKDKTHLVGYFAPKSINIQELEDIVASHLPVYMVPAVWVGLEEMPQNTNGKIDKKALELLDVNVNVTTLETETEKLLASIWSDVLNVDVNAIGRHTSFFALGGDSISVIKVVAACKRAGLHISAAAFLKGSILSRVALAMAEPAQTSWPRVTVHQDVLNSVRDDWMEILGLDSYNVCPVTPLQGGMIYATVNSRDAYIAQHTMLLEGNTEQKQLSSAYMTLVEARDILRTTFVTTTSGIYQVIRDDIEHLEVARVSVSTIDEFLETDHARGFEIGDKYFIRLTLVETIDQYFGVLTMHHALYDGWSISMVMNDLVDILRGKAVVDRPSFRSVVDYIEAQDKDETEAYWRSYLSSIGALPIRSSGARLNNLNEESKEPLTKSASSSFAYVTAVAQRAGVTAAELTKLAWAATLRKYTRQNDVVFGQVMANRDIPVKDADRIMGPLLSTVPCRVLFNDTDTLPAAVVALQTERGTTMRHSHASLVDMKRWIGSAGELFDTLFVYQNLPHESKSTKMDGFCIVEPTEFSNQSTEFALELMVVPNASNLNVSVLYNPTLLSWNQACLIMHEFDHTVAQLCEGLESSATVSTLWQLSPSQTTVIETSSFGPQVNLPYGLVHQAFEENATTNPDQRAVEFGNEWLSYGEVNAHANSLASDLTNMGVCLGDRVAVLMDRCLEFPVGMLAVLKVGAVMMPLDASFPSKRIQHMMTEANVVMVIATKDQRSLVHELELSIPVVEISSKDVALHSNTFVPSVQASRHDEAYIVYTSGSTGKPKGIPVLHESAVNAIFSAFGGFDIEEGMRVMQFRAIASDVFEWELWKTLSCGACVVFRGEDALDTLLKVDVLSSTPTGLSLFGHPSQYPNLKCVAVGGESLPASLKDLWCDYVRLINCYGPSECAIRTHEYELFRDVPVTIGKPMNNASCYVLDGNQRRVPVGVVGEIYLGGICVSPGYINLPDQTSERFLADPFVSGTGRMYRTGDQRRLLPNGDFEILGRNDSQVKLKGYRIELDEVADAMMQHPGVVSAAVIVKDNTHLVGYFSPADVNVQDLEQTVADHLPVYMVPAVWVGLDVMPQNTGGKIDKNALELLDVIKEVEEFETETEKQLAQIWAEILNIEMSCISRNTSFFAVGGNSISVVKVVSACRKRGLHITVAQFVKAANLWRVAAALQSK</sequence>
<dbReference type="GO" id="GO:0003824">
    <property type="term" value="F:catalytic activity"/>
    <property type="evidence" value="ECO:0007669"/>
    <property type="project" value="InterPro"/>
</dbReference>
<dbReference type="Proteomes" id="UP000332933">
    <property type="component" value="Unassembled WGS sequence"/>
</dbReference>
<evidence type="ECO:0000313" key="4">
    <source>
        <dbReference type="EMBL" id="KAF0690021.1"/>
    </source>
</evidence>
<dbReference type="InterPro" id="IPR045851">
    <property type="entry name" value="AMP-bd_C_sf"/>
</dbReference>
<dbReference type="PANTHER" id="PTHR45527">
    <property type="entry name" value="NONRIBOSOMAL PEPTIDE SYNTHETASE"/>
    <property type="match status" value="1"/>
</dbReference>
<feature type="domain" description="Carrier" evidence="3">
    <location>
        <begin position="175"/>
        <end position="251"/>
    </location>
</feature>
<dbReference type="EMBL" id="VJMH01006397">
    <property type="protein sequence ID" value="KAF0690021.1"/>
    <property type="molecule type" value="Genomic_DNA"/>
</dbReference>
<dbReference type="InterPro" id="IPR010071">
    <property type="entry name" value="AA_adenyl_dom"/>
</dbReference>
<dbReference type="Gene3D" id="3.30.300.30">
    <property type="match status" value="2"/>
</dbReference>
<evidence type="ECO:0000256" key="1">
    <source>
        <dbReference type="ARBA" id="ARBA00022450"/>
    </source>
</evidence>
<name>A0A485LB13_9STRA</name>
<dbReference type="Pfam" id="PF00501">
    <property type="entry name" value="AMP-binding"/>
    <property type="match status" value="1"/>
</dbReference>
<feature type="domain" description="Carrier" evidence="3">
    <location>
        <begin position="1201"/>
        <end position="1276"/>
    </location>
</feature>
<dbReference type="EMBL" id="CAADRA010006418">
    <property type="protein sequence ID" value="VFT95301.1"/>
    <property type="molecule type" value="Genomic_DNA"/>
</dbReference>
<keyword evidence="6" id="KW-1185">Reference proteome</keyword>
<dbReference type="InterPro" id="IPR000873">
    <property type="entry name" value="AMP-dep_synth/lig_dom"/>
</dbReference>
<dbReference type="Gene3D" id="1.10.1200.10">
    <property type="entry name" value="ACP-like"/>
    <property type="match status" value="2"/>
</dbReference>
<evidence type="ECO:0000313" key="6">
    <source>
        <dbReference type="Proteomes" id="UP000332933"/>
    </source>
</evidence>
<dbReference type="PROSITE" id="PS00455">
    <property type="entry name" value="AMP_BINDING"/>
    <property type="match status" value="1"/>
</dbReference>
<dbReference type="InterPro" id="IPR042099">
    <property type="entry name" value="ANL_N_sf"/>
</dbReference>
<accession>A0A485LB13</accession>
<keyword evidence="1" id="KW-0596">Phosphopantetheine</keyword>